<gene>
    <name evidence="13" type="ORF">FWK35_00015619</name>
</gene>
<feature type="domain" description="C2H2-type" evidence="12">
    <location>
        <begin position="441"/>
        <end position="469"/>
    </location>
</feature>
<dbReference type="Pfam" id="PF00096">
    <property type="entry name" value="zf-C2H2"/>
    <property type="match status" value="7"/>
</dbReference>
<evidence type="ECO:0000256" key="6">
    <source>
        <dbReference type="ARBA" id="ARBA00023015"/>
    </source>
</evidence>
<comment type="subcellular location">
    <subcellularLocation>
        <location evidence="1">Nucleus</location>
    </subcellularLocation>
</comment>
<dbReference type="GO" id="GO:0008270">
    <property type="term" value="F:zinc ion binding"/>
    <property type="evidence" value="ECO:0007669"/>
    <property type="project" value="UniProtKB-KW"/>
</dbReference>
<keyword evidence="14" id="KW-1185">Reference proteome</keyword>
<dbReference type="FunFam" id="3.30.160.60:FF:000213">
    <property type="entry name" value="Zinc finger protein 624"/>
    <property type="match status" value="1"/>
</dbReference>
<dbReference type="SMART" id="SM00355">
    <property type="entry name" value="ZnF_C2H2"/>
    <property type="match status" value="7"/>
</dbReference>
<evidence type="ECO:0000259" key="12">
    <source>
        <dbReference type="PROSITE" id="PS50157"/>
    </source>
</evidence>
<reference evidence="13 14" key="1">
    <citation type="submission" date="2019-08" db="EMBL/GenBank/DDBJ databases">
        <title>Whole genome of Aphis craccivora.</title>
        <authorList>
            <person name="Voronova N.V."/>
            <person name="Shulinski R.S."/>
            <person name="Bandarenka Y.V."/>
            <person name="Zhorov D.G."/>
            <person name="Warner D."/>
        </authorList>
    </citation>
    <scope>NUCLEOTIDE SEQUENCE [LARGE SCALE GENOMIC DNA]</scope>
    <source>
        <strain evidence="13">180601</strain>
        <tissue evidence="13">Whole Body</tissue>
    </source>
</reference>
<feature type="domain" description="C2H2-type" evidence="12">
    <location>
        <begin position="323"/>
        <end position="351"/>
    </location>
</feature>
<accession>A0A6G0YN56</accession>
<comment type="caution">
    <text evidence="13">The sequence shown here is derived from an EMBL/GenBank/DDBJ whole genome shotgun (WGS) entry which is preliminary data.</text>
</comment>
<evidence type="ECO:0000256" key="3">
    <source>
        <dbReference type="ARBA" id="ARBA00022737"/>
    </source>
</evidence>
<evidence type="ECO:0000313" key="13">
    <source>
        <dbReference type="EMBL" id="KAF0758747.1"/>
    </source>
</evidence>
<keyword evidence="6" id="KW-0805">Transcription regulation</keyword>
<evidence type="ECO:0000256" key="5">
    <source>
        <dbReference type="ARBA" id="ARBA00022833"/>
    </source>
</evidence>
<feature type="domain" description="C2H2-type" evidence="12">
    <location>
        <begin position="380"/>
        <end position="407"/>
    </location>
</feature>
<dbReference type="FunFam" id="3.30.160.60:FF:001465">
    <property type="entry name" value="Zinc finger protein 560"/>
    <property type="match status" value="1"/>
</dbReference>
<evidence type="ECO:0000256" key="2">
    <source>
        <dbReference type="ARBA" id="ARBA00022723"/>
    </source>
</evidence>
<dbReference type="FunFam" id="3.30.160.60:FF:001289">
    <property type="entry name" value="Zinc finger protein 574"/>
    <property type="match status" value="1"/>
</dbReference>
<proteinExistence type="inferred from homology"/>
<keyword evidence="3" id="KW-0677">Repeat</keyword>
<evidence type="ECO:0000256" key="8">
    <source>
        <dbReference type="ARBA" id="ARBA00023163"/>
    </source>
</evidence>
<evidence type="ECO:0000256" key="7">
    <source>
        <dbReference type="ARBA" id="ARBA00023125"/>
    </source>
</evidence>
<evidence type="ECO:0000256" key="9">
    <source>
        <dbReference type="ARBA" id="ARBA00023242"/>
    </source>
</evidence>
<keyword evidence="4 11" id="KW-0863">Zinc-finger</keyword>
<sequence>MEQSRSTRSTINNCAMNYNSKVLTIPLVRCDDMINTIIKQEVIDEANDNCDNCLLPLSRPEGLIWTPNWQNFYLGSVGFCHTRGGEWRSLYRHCGLSEERCRPLPRFVPATVHIETDALKRSATPTIKHEVVNETNHNSDRLVKLRIIKQEVIDEFNDKSDNCLLQPGTICRPNEVNTIGGEIKIEKGLIDGYEFEGIVSNKSHTLEIINCMELGMASNLKKIASEKFQVHKQFHTGDNPQEHNICNKPSKVKTDLIKYVNTGEKRFKCDVCQKAFKFKSGLLSHEMIHTGVKPFKCDVCQRDFKKKSDLTKHSMNHTGLIPSKCDVCHKVFVRTGNLKRHIMKIHNGDRPHICHVCKKSFGMPGGLKKHMLIHTEEKSFKCDVCQKAFKFKSGLLSHEMIHTGVKPFKCDPFKCDVCQRDFKKKSDLTKHSMNHTGLTSFQCDVCHKAFVRIYNLKRHIMKIHNGDRPHMPRL</sequence>
<dbReference type="FunFam" id="3.30.160.60:FF:000145">
    <property type="entry name" value="Zinc finger protein 574"/>
    <property type="match status" value="1"/>
</dbReference>
<feature type="domain" description="C2H2-type" evidence="12">
    <location>
        <begin position="267"/>
        <end position="294"/>
    </location>
</feature>
<name>A0A6G0YN56_APHCR</name>
<dbReference type="EMBL" id="VUJU01003214">
    <property type="protein sequence ID" value="KAF0758747.1"/>
    <property type="molecule type" value="Genomic_DNA"/>
</dbReference>
<dbReference type="InterPro" id="IPR036236">
    <property type="entry name" value="Znf_C2H2_sf"/>
</dbReference>
<evidence type="ECO:0000256" key="11">
    <source>
        <dbReference type="PROSITE-ProRule" id="PRU00042"/>
    </source>
</evidence>
<feature type="domain" description="C2H2-type" evidence="12">
    <location>
        <begin position="295"/>
        <end position="322"/>
    </location>
</feature>
<evidence type="ECO:0000256" key="1">
    <source>
        <dbReference type="ARBA" id="ARBA00004123"/>
    </source>
</evidence>
<keyword evidence="5" id="KW-0862">Zinc</keyword>
<dbReference type="InterPro" id="IPR013087">
    <property type="entry name" value="Znf_C2H2_type"/>
</dbReference>
<feature type="domain" description="C2H2-type" evidence="12">
    <location>
        <begin position="352"/>
        <end position="379"/>
    </location>
</feature>
<keyword evidence="2" id="KW-0479">Metal-binding</keyword>
<dbReference type="GO" id="GO:0000981">
    <property type="term" value="F:DNA-binding transcription factor activity, RNA polymerase II-specific"/>
    <property type="evidence" value="ECO:0007669"/>
    <property type="project" value="TreeGrafter"/>
</dbReference>
<dbReference type="InterPro" id="IPR050527">
    <property type="entry name" value="Snail/Krueppel_Znf"/>
</dbReference>
<dbReference type="Proteomes" id="UP000478052">
    <property type="component" value="Unassembled WGS sequence"/>
</dbReference>
<dbReference type="GO" id="GO:0005634">
    <property type="term" value="C:nucleus"/>
    <property type="evidence" value="ECO:0007669"/>
    <property type="project" value="UniProtKB-SubCell"/>
</dbReference>
<evidence type="ECO:0000256" key="4">
    <source>
        <dbReference type="ARBA" id="ARBA00022771"/>
    </source>
</evidence>
<dbReference type="GO" id="GO:0000978">
    <property type="term" value="F:RNA polymerase II cis-regulatory region sequence-specific DNA binding"/>
    <property type="evidence" value="ECO:0007669"/>
    <property type="project" value="TreeGrafter"/>
</dbReference>
<dbReference type="PROSITE" id="PS00028">
    <property type="entry name" value="ZINC_FINGER_C2H2_1"/>
    <property type="match status" value="7"/>
</dbReference>
<keyword evidence="9" id="KW-0539">Nucleus</keyword>
<dbReference type="PANTHER" id="PTHR24388:SF104">
    <property type="entry name" value="AT-RICH BINDING PROTEIN-RELATED"/>
    <property type="match status" value="1"/>
</dbReference>
<dbReference type="AlphaFoldDB" id="A0A6G0YN56"/>
<keyword evidence="7" id="KW-0238">DNA-binding</keyword>
<dbReference type="PANTHER" id="PTHR24388">
    <property type="entry name" value="ZINC FINGER PROTEIN"/>
    <property type="match status" value="1"/>
</dbReference>
<dbReference type="SUPFAM" id="SSF57667">
    <property type="entry name" value="beta-beta-alpha zinc fingers"/>
    <property type="match status" value="5"/>
</dbReference>
<dbReference type="FunFam" id="3.30.160.60:FF:000624">
    <property type="entry name" value="zinc finger protein 697"/>
    <property type="match status" value="1"/>
</dbReference>
<keyword evidence="8" id="KW-0804">Transcription</keyword>
<evidence type="ECO:0000256" key="10">
    <source>
        <dbReference type="ARBA" id="ARBA00037948"/>
    </source>
</evidence>
<dbReference type="PROSITE" id="PS50157">
    <property type="entry name" value="ZINC_FINGER_C2H2_2"/>
    <property type="match status" value="7"/>
</dbReference>
<comment type="similarity">
    <text evidence="10">Belongs to the snail C2H2-type zinc-finger protein family.</text>
</comment>
<dbReference type="OrthoDB" id="10004641at2759"/>
<dbReference type="Gene3D" id="3.30.160.60">
    <property type="entry name" value="Classic Zinc Finger"/>
    <property type="match status" value="7"/>
</dbReference>
<dbReference type="GO" id="GO:0000122">
    <property type="term" value="P:negative regulation of transcription by RNA polymerase II"/>
    <property type="evidence" value="ECO:0007669"/>
    <property type="project" value="UniProtKB-ARBA"/>
</dbReference>
<feature type="domain" description="C2H2-type" evidence="12">
    <location>
        <begin position="413"/>
        <end position="440"/>
    </location>
</feature>
<evidence type="ECO:0000313" key="14">
    <source>
        <dbReference type="Proteomes" id="UP000478052"/>
    </source>
</evidence>
<organism evidence="13 14">
    <name type="scientific">Aphis craccivora</name>
    <name type="common">Cowpea aphid</name>
    <dbReference type="NCBI Taxonomy" id="307492"/>
    <lineage>
        <taxon>Eukaryota</taxon>
        <taxon>Metazoa</taxon>
        <taxon>Ecdysozoa</taxon>
        <taxon>Arthropoda</taxon>
        <taxon>Hexapoda</taxon>
        <taxon>Insecta</taxon>
        <taxon>Pterygota</taxon>
        <taxon>Neoptera</taxon>
        <taxon>Paraneoptera</taxon>
        <taxon>Hemiptera</taxon>
        <taxon>Sternorrhyncha</taxon>
        <taxon>Aphidomorpha</taxon>
        <taxon>Aphidoidea</taxon>
        <taxon>Aphididae</taxon>
        <taxon>Aphidini</taxon>
        <taxon>Aphis</taxon>
        <taxon>Aphis</taxon>
    </lineage>
</organism>
<protein>
    <submittedName>
        <fullName evidence="13">Zinc finger protein OZF-like</fullName>
    </submittedName>
</protein>